<sequence>MPPRHVRPSGTAGSGFTELSSGIADFAVFTKESLISLSTRTDSDAQKNKLVAIASIPQAVTHALVSLKSSSIDSPAKMSGRKYYKLGGRTHEAGMVSAMIKNDGGSGEWEGIESPDNMTYLDTLLENFKGQVDFLWMFMNWEGVLANRAGHELNIFEFEDYKVPYGFSPIIVAHSSFLEKNPKLVQDFLAATEKGFQYLAAHPVESAAIVFKLGNQDSISKPLKELLDLDMLIESCTYMSTRVLDANGRWGRMKPEWWNDLLDWLNANKMLDNKTSDNDENYVLVSRDSIKADDLFTNKYFV</sequence>
<keyword evidence="6" id="KW-0479">Metal-binding</keyword>
<evidence type="ECO:0000256" key="3">
    <source>
        <dbReference type="ARBA" id="ARBA00009406"/>
    </source>
</evidence>
<evidence type="ECO:0000259" key="12">
    <source>
        <dbReference type="Pfam" id="PF09084"/>
    </source>
</evidence>
<comment type="function">
    <text evidence="1 11">Responsible for the formation of the pyrimidine heterocycle in the thiamine biosynthesis pathway. Catalyzes the formation of hydroxymethylpyrimidine phosphate (HMP-P) from histidine and pyridoxal phosphate (PLP). The protein uses PLP and the active site histidine to form HMP-P, generating an inactive enzyme. The enzyme can only undergo a single turnover, which suggests it is a suicide enzyme.</text>
</comment>
<dbReference type="Pfam" id="PF09084">
    <property type="entry name" value="NMT1"/>
    <property type="match status" value="1"/>
</dbReference>
<evidence type="ECO:0000256" key="10">
    <source>
        <dbReference type="ARBA" id="ARBA00048179"/>
    </source>
</evidence>
<name>A0AAD5XI44_9FUNG</name>
<dbReference type="SUPFAM" id="SSF53850">
    <property type="entry name" value="Periplasmic binding protein-like II"/>
    <property type="match status" value="1"/>
</dbReference>
<evidence type="ECO:0000256" key="6">
    <source>
        <dbReference type="ARBA" id="ARBA00022723"/>
    </source>
</evidence>
<comment type="subunit">
    <text evidence="4 11">Homodimer.</text>
</comment>
<evidence type="ECO:0000256" key="2">
    <source>
        <dbReference type="ARBA" id="ARBA00004948"/>
    </source>
</evidence>
<dbReference type="InterPro" id="IPR015168">
    <property type="entry name" value="SsuA/THI5"/>
</dbReference>
<comment type="pathway">
    <text evidence="2 11">Cofactor biosynthesis; thiamine diphosphate biosynthesis.</text>
</comment>
<dbReference type="Gene3D" id="3.40.190.10">
    <property type="entry name" value="Periplasmic binding protein-like II"/>
    <property type="match status" value="2"/>
</dbReference>
<comment type="catalytic activity">
    <reaction evidence="10">
        <text>N(6)-(pyridoxal phosphate)-L-lysyl-[4-amino-5-hydroxymethyl-2-methylpyrimidine phosphate synthase] + L-histidyl-[4-amino-5-hydroxymethyl-2-methylpyrimidine phosphate synthase] + 2 Fe(3+) + 4 H2O = L-lysyl-[4-amino-5-hydroxymethyl-2-methylpyrimidine phosphate synthase] + (2S)-2-amino-5-hydroxy-4-oxopentanoyl-[4-amino-5-hydroxymethyl-2-methylpyrimidine phosphate synthase] + 4-amino-2-methyl-5-(phosphooxymethyl)pyrimidine + 3-oxopropanoate + 2 Fe(2+) + 2 H(+)</text>
        <dbReference type="Rhea" id="RHEA:65756"/>
        <dbReference type="Rhea" id="RHEA-COMP:16892"/>
        <dbReference type="Rhea" id="RHEA-COMP:16893"/>
        <dbReference type="Rhea" id="RHEA-COMP:16894"/>
        <dbReference type="Rhea" id="RHEA-COMP:16895"/>
        <dbReference type="ChEBI" id="CHEBI:15377"/>
        <dbReference type="ChEBI" id="CHEBI:15378"/>
        <dbReference type="ChEBI" id="CHEBI:29033"/>
        <dbReference type="ChEBI" id="CHEBI:29034"/>
        <dbReference type="ChEBI" id="CHEBI:29969"/>
        <dbReference type="ChEBI" id="CHEBI:29979"/>
        <dbReference type="ChEBI" id="CHEBI:33190"/>
        <dbReference type="ChEBI" id="CHEBI:58354"/>
        <dbReference type="ChEBI" id="CHEBI:143915"/>
        <dbReference type="ChEBI" id="CHEBI:157692"/>
    </reaction>
    <physiologicalReaction direction="left-to-right" evidence="10">
        <dbReference type="Rhea" id="RHEA:65757"/>
    </physiologicalReaction>
</comment>
<dbReference type="AlphaFoldDB" id="A0AAD5XI44"/>
<evidence type="ECO:0000256" key="8">
    <source>
        <dbReference type="ARBA" id="ARBA00022977"/>
    </source>
</evidence>
<feature type="domain" description="SsuA/THI5-like" evidence="12">
    <location>
        <begin position="17"/>
        <end position="205"/>
    </location>
</feature>
<proteinExistence type="inferred from homology"/>
<evidence type="ECO:0000256" key="1">
    <source>
        <dbReference type="ARBA" id="ARBA00003469"/>
    </source>
</evidence>
<evidence type="ECO:0000256" key="9">
    <source>
        <dbReference type="ARBA" id="ARBA00023004"/>
    </source>
</evidence>
<keyword evidence="7 11" id="KW-0663">Pyridoxal phosphate</keyword>
<dbReference type="GO" id="GO:0009228">
    <property type="term" value="P:thiamine biosynthetic process"/>
    <property type="evidence" value="ECO:0007669"/>
    <property type="project" value="UniProtKB-UniRule"/>
</dbReference>
<comment type="caution">
    <text evidence="13">The sequence shown here is derived from an EMBL/GenBank/DDBJ whole genome shotgun (WGS) entry which is preliminary data.</text>
</comment>
<dbReference type="GO" id="GO:0009229">
    <property type="term" value="P:thiamine diphosphate biosynthetic process"/>
    <property type="evidence" value="ECO:0007669"/>
    <property type="project" value="UniProtKB-UniRule"/>
</dbReference>
<dbReference type="PANTHER" id="PTHR31528:SF1">
    <property type="entry name" value="4-AMINO-5-HYDROXYMETHYL-2-METHYLPYRIMIDINE PHOSPHATE SYNTHASE THI11-RELATED"/>
    <property type="match status" value="1"/>
</dbReference>
<keyword evidence="5" id="KW-0808">Transferase</keyword>
<dbReference type="GO" id="GO:0046872">
    <property type="term" value="F:metal ion binding"/>
    <property type="evidence" value="ECO:0007669"/>
    <property type="project" value="UniProtKB-KW"/>
</dbReference>
<comment type="similarity">
    <text evidence="3 11">Belongs to the NMT1/THI5 family.</text>
</comment>
<evidence type="ECO:0000313" key="14">
    <source>
        <dbReference type="Proteomes" id="UP001211907"/>
    </source>
</evidence>
<protein>
    <recommendedName>
        <fullName evidence="11">4-amino-5-hydroxymethyl-2-methylpyrimidine phosphate synthase</fullName>
        <shortName evidence="11">HMP-P synthase</shortName>
        <shortName evidence="11">Hydroxymethylpyrimidine phosphate synthase</shortName>
    </recommendedName>
</protein>
<evidence type="ECO:0000256" key="4">
    <source>
        <dbReference type="ARBA" id="ARBA00011738"/>
    </source>
</evidence>
<dbReference type="InterPro" id="IPR027939">
    <property type="entry name" value="NMT1/THI5"/>
</dbReference>
<keyword evidence="8 11" id="KW-0784">Thiamine biosynthesis</keyword>
<dbReference type="Proteomes" id="UP001211907">
    <property type="component" value="Unassembled WGS sequence"/>
</dbReference>
<comment type="cofactor">
    <cofactor evidence="11">
        <name>Fe cation</name>
        <dbReference type="ChEBI" id="CHEBI:24875"/>
    </cofactor>
</comment>
<evidence type="ECO:0000313" key="13">
    <source>
        <dbReference type="EMBL" id="KAJ3128398.1"/>
    </source>
</evidence>
<evidence type="ECO:0000256" key="11">
    <source>
        <dbReference type="RuleBase" id="RU367015"/>
    </source>
</evidence>
<keyword evidence="9 11" id="KW-0408">Iron</keyword>
<evidence type="ECO:0000256" key="5">
    <source>
        <dbReference type="ARBA" id="ARBA00022679"/>
    </source>
</evidence>
<keyword evidence="14" id="KW-1185">Reference proteome</keyword>
<dbReference type="EMBL" id="JADGJH010000466">
    <property type="protein sequence ID" value="KAJ3128398.1"/>
    <property type="molecule type" value="Genomic_DNA"/>
</dbReference>
<gene>
    <name evidence="13" type="ORF">HK100_009192</name>
</gene>
<organism evidence="13 14">
    <name type="scientific">Physocladia obscura</name>
    <dbReference type="NCBI Taxonomy" id="109957"/>
    <lineage>
        <taxon>Eukaryota</taxon>
        <taxon>Fungi</taxon>
        <taxon>Fungi incertae sedis</taxon>
        <taxon>Chytridiomycota</taxon>
        <taxon>Chytridiomycota incertae sedis</taxon>
        <taxon>Chytridiomycetes</taxon>
        <taxon>Chytridiales</taxon>
        <taxon>Chytriomycetaceae</taxon>
        <taxon>Physocladia</taxon>
    </lineage>
</organism>
<evidence type="ECO:0000256" key="7">
    <source>
        <dbReference type="ARBA" id="ARBA00022898"/>
    </source>
</evidence>
<dbReference type="GO" id="GO:0016740">
    <property type="term" value="F:transferase activity"/>
    <property type="evidence" value="ECO:0007669"/>
    <property type="project" value="UniProtKB-KW"/>
</dbReference>
<reference evidence="13" key="1">
    <citation type="submission" date="2020-05" db="EMBL/GenBank/DDBJ databases">
        <title>Phylogenomic resolution of chytrid fungi.</title>
        <authorList>
            <person name="Stajich J.E."/>
            <person name="Amses K."/>
            <person name="Simmons R."/>
            <person name="Seto K."/>
            <person name="Myers J."/>
            <person name="Bonds A."/>
            <person name="Quandt C.A."/>
            <person name="Barry K."/>
            <person name="Liu P."/>
            <person name="Grigoriev I."/>
            <person name="Longcore J.E."/>
            <person name="James T.Y."/>
        </authorList>
    </citation>
    <scope>NUCLEOTIDE SEQUENCE</scope>
    <source>
        <strain evidence="13">JEL0513</strain>
    </source>
</reference>
<accession>A0AAD5XI44</accession>
<dbReference type="PANTHER" id="PTHR31528">
    <property type="entry name" value="4-AMINO-5-HYDROXYMETHYL-2-METHYLPYRIMIDINE PHOSPHATE SYNTHASE THI11-RELATED"/>
    <property type="match status" value="1"/>
</dbReference>